<dbReference type="PRINTS" id="PR00453">
    <property type="entry name" value="VWFADOMAIN"/>
</dbReference>
<dbReference type="EMBL" id="OW240915">
    <property type="protein sequence ID" value="CAH2282997.1"/>
    <property type="molecule type" value="Genomic_DNA"/>
</dbReference>
<dbReference type="Gene3D" id="3.40.50.410">
    <property type="entry name" value="von Willebrand factor, type A domain"/>
    <property type="match status" value="2"/>
</dbReference>
<dbReference type="SMART" id="SM00327">
    <property type="entry name" value="VWA"/>
    <property type="match status" value="1"/>
</dbReference>
<sequence>MHWMAGGTYTGEALDLAKQTMEESVLTHKVAVVLTDGRSDARDRKSLASLCTVPNMNVIGIGVGDLFKRAPHTKVLQEITCQGTKAQGMQVLVTEYYELLEETFFENVTKHICKDSACPDFSCQVEFEEPTDIVFLLDGSSSVGYDNFKKVKEFVKTAITHILSEEMNINIMLRVLVVQYSSAGLQKVEVPFTSKLEDAVSGLSGITYMEESTDLPAALRFLTNYLKTNGRPNILRKFIIFSDGRSSGIAQKQITAQAAATLSPRTELFAITVGIFNEVGICQLLSGKESDFKYDQIEKRVFRVSEYSDLLKRVTLQSFLMKIT</sequence>
<evidence type="ECO:0000313" key="3">
    <source>
        <dbReference type="Proteomes" id="UP001295444"/>
    </source>
</evidence>
<dbReference type="InterPro" id="IPR050525">
    <property type="entry name" value="ECM_Assembly_Org"/>
</dbReference>
<dbReference type="PANTHER" id="PTHR24020">
    <property type="entry name" value="COLLAGEN ALPHA"/>
    <property type="match status" value="1"/>
</dbReference>
<dbReference type="PANTHER" id="PTHR24020:SF84">
    <property type="entry name" value="VWFA DOMAIN-CONTAINING PROTEIN"/>
    <property type="match status" value="1"/>
</dbReference>
<keyword evidence="3" id="KW-1185">Reference proteome</keyword>
<feature type="domain" description="VWFA" evidence="1">
    <location>
        <begin position="1"/>
        <end position="108"/>
    </location>
</feature>
<dbReference type="CDD" id="cd01450">
    <property type="entry name" value="vWFA_subfamily_ECM"/>
    <property type="match status" value="1"/>
</dbReference>
<organism evidence="2 3">
    <name type="scientific">Pelobates cultripes</name>
    <name type="common">Western spadefoot toad</name>
    <dbReference type="NCBI Taxonomy" id="61616"/>
    <lineage>
        <taxon>Eukaryota</taxon>
        <taxon>Metazoa</taxon>
        <taxon>Chordata</taxon>
        <taxon>Craniata</taxon>
        <taxon>Vertebrata</taxon>
        <taxon>Euteleostomi</taxon>
        <taxon>Amphibia</taxon>
        <taxon>Batrachia</taxon>
        <taxon>Anura</taxon>
        <taxon>Pelobatoidea</taxon>
        <taxon>Pelobatidae</taxon>
        <taxon>Pelobates</taxon>
    </lineage>
</organism>
<dbReference type="SUPFAM" id="SSF53300">
    <property type="entry name" value="vWA-like"/>
    <property type="match status" value="2"/>
</dbReference>
<feature type="domain" description="VWFA" evidence="1">
    <location>
        <begin position="132"/>
        <end position="323"/>
    </location>
</feature>
<dbReference type="Proteomes" id="UP001295444">
    <property type="component" value="Chromosome 04"/>
</dbReference>
<gene>
    <name evidence="2" type="ORF">PECUL_23A014614</name>
</gene>
<evidence type="ECO:0000313" key="2">
    <source>
        <dbReference type="EMBL" id="CAH2282997.1"/>
    </source>
</evidence>
<reference evidence="2" key="1">
    <citation type="submission" date="2022-03" db="EMBL/GenBank/DDBJ databases">
        <authorList>
            <person name="Alioto T."/>
            <person name="Alioto T."/>
            <person name="Gomez Garrido J."/>
        </authorList>
    </citation>
    <scope>NUCLEOTIDE SEQUENCE</scope>
</reference>
<protein>
    <recommendedName>
        <fullName evidence="1">VWFA domain-containing protein</fullName>
    </recommendedName>
</protein>
<name>A0AAD1RY14_PELCU</name>
<dbReference type="AlphaFoldDB" id="A0AAD1RY14"/>
<dbReference type="PROSITE" id="PS50234">
    <property type="entry name" value="VWFA"/>
    <property type="match status" value="2"/>
</dbReference>
<proteinExistence type="predicted"/>
<dbReference type="InterPro" id="IPR002035">
    <property type="entry name" value="VWF_A"/>
</dbReference>
<dbReference type="InterPro" id="IPR036465">
    <property type="entry name" value="vWFA_dom_sf"/>
</dbReference>
<dbReference type="Pfam" id="PF00092">
    <property type="entry name" value="VWA"/>
    <property type="match status" value="2"/>
</dbReference>
<accession>A0AAD1RY14</accession>
<evidence type="ECO:0000259" key="1">
    <source>
        <dbReference type="PROSITE" id="PS50234"/>
    </source>
</evidence>